<name>A0A392RMK2_9FABA</name>
<protein>
    <submittedName>
        <fullName evidence="1">Uncharacterized protein</fullName>
    </submittedName>
</protein>
<organism evidence="1 2">
    <name type="scientific">Trifolium medium</name>
    <dbReference type="NCBI Taxonomy" id="97028"/>
    <lineage>
        <taxon>Eukaryota</taxon>
        <taxon>Viridiplantae</taxon>
        <taxon>Streptophyta</taxon>
        <taxon>Embryophyta</taxon>
        <taxon>Tracheophyta</taxon>
        <taxon>Spermatophyta</taxon>
        <taxon>Magnoliopsida</taxon>
        <taxon>eudicotyledons</taxon>
        <taxon>Gunneridae</taxon>
        <taxon>Pentapetalae</taxon>
        <taxon>rosids</taxon>
        <taxon>fabids</taxon>
        <taxon>Fabales</taxon>
        <taxon>Fabaceae</taxon>
        <taxon>Papilionoideae</taxon>
        <taxon>50 kb inversion clade</taxon>
        <taxon>NPAAA clade</taxon>
        <taxon>Hologalegina</taxon>
        <taxon>IRL clade</taxon>
        <taxon>Trifolieae</taxon>
        <taxon>Trifolium</taxon>
    </lineage>
</organism>
<dbReference type="AlphaFoldDB" id="A0A392RMK2"/>
<evidence type="ECO:0000313" key="1">
    <source>
        <dbReference type="EMBL" id="MCI37304.1"/>
    </source>
</evidence>
<keyword evidence="2" id="KW-1185">Reference proteome</keyword>
<proteinExistence type="predicted"/>
<evidence type="ECO:0000313" key="2">
    <source>
        <dbReference type="Proteomes" id="UP000265520"/>
    </source>
</evidence>
<dbReference type="EMBL" id="LXQA010243137">
    <property type="protein sequence ID" value="MCI37304.1"/>
    <property type="molecule type" value="Genomic_DNA"/>
</dbReference>
<sequence>MQMGENVQECPVTESVYLRLESKSCKSFSISEKVSSTNKVTVAQHDLQFHTGMAAAQAET</sequence>
<reference evidence="1 2" key="1">
    <citation type="journal article" date="2018" name="Front. Plant Sci.">
        <title>Red Clover (Trifolium pratense) and Zigzag Clover (T. medium) - A Picture of Genomic Similarities and Differences.</title>
        <authorList>
            <person name="Dluhosova J."/>
            <person name="Istvanek J."/>
            <person name="Nedelnik J."/>
            <person name="Repkova J."/>
        </authorList>
    </citation>
    <scope>NUCLEOTIDE SEQUENCE [LARGE SCALE GENOMIC DNA]</scope>
    <source>
        <strain evidence="2">cv. 10/8</strain>
        <tissue evidence="1">Leaf</tissue>
    </source>
</reference>
<accession>A0A392RMK2</accession>
<feature type="non-terminal residue" evidence="1">
    <location>
        <position position="60"/>
    </location>
</feature>
<comment type="caution">
    <text evidence="1">The sequence shown here is derived from an EMBL/GenBank/DDBJ whole genome shotgun (WGS) entry which is preliminary data.</text>
</comment>
<dbReference type="Proteomes" id="UP000265520">
    <property type="component" value="Unassembled WGS sequence"/>
</dbReference>